<keyword evidence="1" id="KW-0560">Oxidoreductase</keyword>
<dbReference type="EMBL" id="VCHE01000087">
    <property type="protein sequence ID" value="KAB2572032.1"/>
    <property type="molecule type" value="Genomic_DNA"/>
</dbReference>
<dbReference type="GO" id="GO:0005737">
    <property type="term" value="C:cytoplasm"/>
    <property type="evidence" value="ECO:0007669"/>
    <property type="project" value="TreeGrafter"/>
</dbReference>
<dbReference type="InterPro" id="IPR036812">
    <property type="entry name" value="NAD(P)_OxRdtase_dom_sf"/>
</dbReference>
<dbReference type="InterPro" id="IPR023210">
    <property type="entry name" value="NADP_OxRdtase_dom"/>
</dbReference>
<gene>
    <name evidence="3" type="primary">plr1_0</name>
    <name evidence="3" type="ORF">DBV05_g9326</name>
</gene>
<dbReference type="Pfam" id="PF00248">
    <property type="entry name" value="Aldo_ket_red"/>
    <property type="match status" value="1"/>
</dbReference>
<dbReference type="PANTHER" id="PTHR43625:SF78">
    <property type="entry name" value="PYRIDOXAL REDUCTASE-RELATED"/>
    <property type="match status" value="1"/>
</dbReference>
<dbReference type="Proteomes" id="UP000325902">
    <property type="component" value="Unassembled WGS sequence"/>
</dbReference>
<feature type="domain" description="NADP-dependent oxidoreductase" evidence="2">
    <location>
        <begin position="12"/>
        <end position="309"/>
    </location>
</feature>
<dbReference type="AlphaFoldDB" id="A0A5N5D3Q7"/>
<dbReference type="InterPro" id="IPR050791">
    <property type="entry name" value="Aldo-Keto_reductase"/>
</dbReference>
<sequence>MPKVANEEVGDVGYGLMGLTWRPDPLPEEQSFAAMRAALSNGCNLWNGAEFYGTPERNSLTLLRQYYDKYPEDADKVVLSVKGCLGPDHSLDCSPEGVRKSVTNCLDMLGERGKIAMFAPGRRDPKVPLQQTLRELDRFVQEGKIGGVALSEVSAKTIEQAAQITKIAAVEIELSLWQTDPLHNGITKVCKELGIPIMAYSPMGNGMLTGHIKSASDIPEGDIRRLLPRFKPENFEVNVKLVRALEKIAKRKNCTAAQLAISWVVTLSKRPDMPVIIPIPGATKAARLEENSRIFELTEEELQEIDEVLANHSIVGDRYPPEAQKLVNG</sequence>
<dbReference type="GO" id="GO:0016491">
    <property type="term" value="F:oxidoreductase activity"/>
    <property type="evidence" value="ECO:0007669"/>
    <property type="project" value="UniProtKB-KW"/>
</dbReference>
<evidence type="ECO:0000259" key="2">
    <source>
        <dbReference type="Pfam" id="PF00248"/>
    </source>
</evidence>
<evidence type="ECO:0000256" key="1">
    <source>
        <dbReference type="ARBA" id="ARBA00023002"/>
    </source>
</evidence>
<accession>A0A5N5D3Q7</accession>
<comment type="caution">
    <text evidence="3">The sequence shown here is derived from an EMBL/GenBank/DDBJ whole genome shotgun (WGS) entry which is preliminary data.</text>
</comment>
<dbReference type="Gene3D" id="3.20.20.100">
    <property type="entry name" value="NADP-dependent oxidoreductase domain"/>
    <property type="match status" value="1"/>
</dbReference>
<evidence type="ECO:0000313" key="4">
    <source>
        <dbReference type="Proteomes" id="UP000325902"/>
    </source>
</evidence>
<protein>
    <submittedName>
        <fullName evidence="3">Pyridoxal reductase</fullName>
    </submittedName>
</protein>
<dbReference type="SUPFAM" id="SSF51430">
    <property type="entry name" value="NAD(P)-linked oxidoreductase"/>
    <property type="match status" value="1"/>
</dbReference>
<organism evidence="3 4">
    <name type="scientific">Lasiodiplodia theobromae</name>
    <dbReference type="NCBI Taxonomy" id="45133"/>
    <lineage>
        <taxon>Eukaryota</taxon>
        <taxon>Fungi</taxon>
        <taxon>Dikarya</taxon>
        <taxon>Ascomycota</taxon>
        <taxon>Pezizomycotina</taxon>
        <taxon>Dothideomycetes</taxon>
        <taxon>Dothideomycetes incertae sedis</taxon>
        <taxon>Botryosphaeriales</taxon>
        <taxon>Botryosphaeriaceae</taxon>
        <taxon>Lasiodiplodia</taxon>
    </lineage>
</organism>
<dbReference type="CDD" id="cd19077">
    <property type="entry name" value="AKR_AKR8A1-2"/>
    <property type="match status" value="1"/>
</dbReference>
<dbReference type="PANTHER" id="PTHR43625">
    <property type="entry name" value="AFLATOXIN B1 ALDEHYDE REDUCTASE"/>
    <property type="match status" value="1"/>
</dbReference>
<proteinExistence type="predicted"/>
<dbReference type="OrthoDB" id="37537at2759"/>
<keyword evidence="4" id="KW-1185">Reference proteome</keyword>
<name>A0A5N5D3Q7_9PEZI</name>
<reference evidence="3 4" key="1">
    <citation type="journal article" date="2019" name="Sci. Rep.">
        <title>A multi-omics analysis of the grapevine pathogen Lasiodiplodia theobromae reveals that temperature affects the expression of virulence- and pathogenicity-related genes.</title>
        <authorList>
            <person name="Felix C."/>
            <person name="Meneses R."/>
            <person name="Goncalves M.F.M."/>
            <person name="Tilleman L."/>
            <person name="Duarte A.S."/>
            <person name="Jorrin-Novo J.V."/>
            <person name="Van de Peer Y."/>
            <person name="Deforce D."/>
            <person name="Van Nieuwerburgh F."/>
            <person name="Esteves A.C."/>
            <person name="Alves A."/>
        </authorList>
    </citation>
    <scope>NUCLEOTIDE SEQUENCE [LARGE SCALE GENOMIC DNA]</scope>
    <source>
        <strain evidence="3 4">LA-SOL3</strain>
    </source>
</reference>
<evidence type="ECO:0000313" key="3">
    <source>
        <dbReference type="EMBL" id="KAB2572032.1"/>
    </source>
</evidence>